<accession>A0A8C4Q4H6</accession>
<reference evidence="8" key="1">
    <citation type="submission" date="2025-05" db="UniProtKB">
        <authorList>
            <consortium name="Ensembl"/>
        </authorList>
    </citation>
    <scope>IDENTIFICATION</scope>
</reference>
<dbReference type="GO" id="GO:0005230">
    <property type="term" value="F:extracellular ligand-gated monoatomic ion channel activity"/>
    <property type="evidence" value="ECO:0007669"/>
    <property type="project" value="InterPro"/>
</dbReference>
<dbReference type="CDD" id="cd18989">
    <property type="entry name" value="LGIC_ECD_cation"/>
    <property type="match status" value="1"/>
</dbReference>
<feature type="domain" description="Neurotransmitter-gated ion-channel ligand-binding" evidence="6">
    <location>
        <begin position="30"/>
        <end position="198"/>
    </location>
</feature>
<dbReference type="Gene3D" id="1.20.58.390">
    <property type="entry name" value="Neurotransmitter-gated ion-channel transmembrane domain"/>
    <property type="match status" value="1"/>
</dbReference>
<evidence type="ECO:0000256" key="3">
    <source>
        <dbReference type="ARBA" id="ARBA00022989"/>
    </source>
</evidence>
<dbReference type="Gene3D" id="2.70.170.10">
    <property type="entry name" value="Neurotransmitter-gated ion-channel ligand-binding domain"/>
    <property type="match status" value="1"/>
</dbReference>
<evidence type="ECO:0000256" key="4">
    <source>
        <dbReference type="ARBA" id="ARBA00023136"/>
    </source>
</evidence>
<keyword evidence="2 5" id="KW-0812">Transmembrane</keyword>
<evidence type="ECO:0000259" key="7">
    <source>
        <dbReference type="Pfam" id="PF02932"/>
    </source>
</evidence>
<dbReference type="Ensembl" id="ENSEBUT00000010271.1">
    <property type="protein sequence ID" value="ENSEBUP00000009741.1"/>
    <property type="gene ID" value="ENSEBUG00000006254.1"/>
</dbReference>
<dbReference type="InterPro" id="IPR018000">
    <property type="entry name" value="Neurotransmitter_ion_chnl_CS"/>
</dbReference>
<name>A0A8C4Q4H6_EPTBU</name>
<feature type="transmembrane region" description="Helical" evidence="5">
    <location>
        <begin position="375"/>
        <end position="394"/>
    </location>
</feature>
<dbReference type="SUPFAM" id="SSF63712">
    <property type="entry name" value="Nicotinic receptor ligand binding domain-like"/>
    <property type="match status" value="1"/>
</dbReference>
<feature type="signal peptide" evidence="5">
    <location>
        <begin position="1"/>
        <end position="22"/>
    </location>
</feature>
<dbReference type="GO" id="GO:0016020">
    <property type="term" value="C:membrane"/>
    <property type="evidence" value="ECO:0007669"/>
    <property type="project" value="UniProtKB-SubCell"/>
</dbReference>
<feature type="chain" id="PRO_5044520881" description="Neurotransmitter-gated ion-channel ligand-binding domain-containing protein" evidence="5">
    <location>
        <begin position="23"/>
        <end position="406"/>
    </location>
</feature>
<feature type="transmembrane region" description="Helical" evidence="5">
    <location>
        <begin position="257"/>
        <end position="275"/>
    </location>
</feature>
<dbReference type="PRINTS" id="PR00252">
    <property type="entry name" value="NRIONCHANNEL"/>
</dbReference>
<protein>
    <recommendedName>
        <fullName evidence="10">Neurotransmitter-gated ion-channel ligand-binding domain-containing protein</fullName>
    </recommendedName>
</protein>
<dbReference type="InterPro" id="IPR036734">
    <property type="entry name" value="Neur_chan_lig-bd_sf"/>
</dbReference>
<dbReference type="InterPro" id="IPR006201">
    <property type="entry name" value="Neur_channel"/>
</dbReference>
<feature type="domain" description="Neurotransmitter-gated ion-channel transmembrane" evidence="7">
    <location>
        <begin position="231"/>
        <end position="318"/>
    </location>
</feature>
<dbReference type="InterPro" id="IPR006029">
    <property type="entry name" value="Neurotrans-gated_channel_TM"/>
</dbReference>
<dbReference type="Pfam" id="PF02932">
    <property type="entry name" value="Neur_chan_memb"/>
    <property type="match status" value="1"/>
</dbReference>
<keyword evidence="5" id="KW-0406">Ion transport</keyword>
<dbReference type="Ensembl" id="ENSEBUT00000010283.1">
    <property type="protein sequence ID" value="ENSEBUP00000009753.1"/>
    <property type="gene ID" value="ENSEBUG00000006254.1"/>
</dbReference>
<organism evidence="8 9">
    <name type="scientific">Eptatretus burgeri</name>
    <name type="common">Inshore hagfish</name>
    <dbReference type="NCBI Taxonomy" id="7764"/>
    <lineage>
        <taxon>Eukaryota</taxon>
        <taxon>Metazoa</taxon>
        <taxon>Chordata</taxon>
        <taxon>Craniata</taxon>
        <taxon>Vertebrata</taxon>
        <taxon>Cyclostomata</taxon>
        <taxon>Myxini</taxon>
        <taxon>Myxiniformes</taxon>
        <taxon>Myxinidae</taxon>
        <taxon>Eptatretinae</taxon>
        <taxon>Eptatretus</taxon>
    </lineage>
</organism>
<dbReference type="InterPro" id="IPR038050">
    <property type="entry name" value="Neuro_actylchol_rec"/>
</dbReference>
<dbReference type="AlphaFoldDB" id="A0A8C4Q4H6"/>
<comment type="caution">
    <text evidence="5">Lacks conserved residue(s) required for the propagation of feature annotation.</text>
</comment>
<evidence type="ECO:0000313" key="9">
    <source>
        <dbReference type="Proteomes" id="UP000694388"/>
    </source>
</evidence>
<feature type="transmembrane region" description="Helical" evidence="5">
    <location>
        <begin position="287"/>
        <end position="310"/>
    </location>
</feature>
<evidence type="ECO:0000256" key="2">
    <source>
        <dbReference type="ARBA" id="ARBA00022692"/>
    </source>
</evidence>
<keyword evidence="5" id="KW-0407">Ion channel</keyword>
<evidence type="ECO:0000259" key="6">
    <source>
        <dbReference type="Pfam" id="PF02931"/>
    </source>
</evidence>
<keyword evidence="5" id="KW-0732">Signal</keyword>
<dbReference type="Proteomes" id="UP000694388">
    <property type="component" value="Unplaced"/>
</dbReference>
<dbReference type="OMA" id="YSSWSTH"/>
<dbReference type="PANTHER" id="PTHR18945">
    <property type="entry name" value="NEUROTRANSMITTER GATED ION CHANNEL"/>
    <property type="match status" value="1"/>
</dbReference>
<dbReference type="InterPro" id="IPR036719">
    <property type="entry name" value="Neuro-gated_channel_TM_sf"/>
</dbReference>
<evidence type="ECO:0000313" key="8">
    <source>
        <dbReference type="Ensembl" id="ENSEBUP00000009741.1"/>
    </source>
</evidence>
<evidence type="ECO:0008006" key="10">
    <source>
        <dbReference type="Google" id="ProtNLM"/>
    </source>
</evidence>
<proteinExistence type="inferred from homology"/>
<dbReference type="SUPFAM" id="SSF90112">
    <property type="entry name" value="Neurotransmitter-gated ion-channel transmembrane pore"/>
    <property type="match status" value="1"/>
</dbReference>
<keyword evidence="4 5" id="KW-0472">Membrane</keyword>
<dbReference type="Pfam" id="PF02931">
    <property type="entry name" value="Neur_chan_LBD"/>
    <property type="match status" value="1"/>
</dbReference>
<comment type="subcellular location">
    <subcellularLocation>
        <location evidence="1">Membrane</location>
        <topology evidence="1">Multi-pass membrane protein</topology>
    </subcellularLocation>
</comment>
<dbReference type="GeneTree" id="ENSGT00940000170933"/>
<dbReference type="InterPro" id="IPR006202">
    <property type="entry name" value="Neur_chan_lig-bd"/>
</dbReference>
<keyword evidence="3 5" id="KW-1133">Transmembrane helix</keyword>
<dbReference type="GO" id="GO:0004888">
    <property type="term" value="F:transmembrane signaling receptor activity"/>
    <property type="evidence" value="ECO:0007669"/>
    <property type="project" value="InterPro"/>
</dbReference>
<keyword evidence="5" id="KW-0813">Transport</keyword>
<evidence type="ECO:0000256" key="1">
    <source>
        <dbReference type="ARBA" id="ARBA00004141"/>
    </source>
</evidence>
<keyword evidence="9" id="KW-1185">Reference proteome</keyword>
<sequence>MRPTTPTLTRLVVLMAFHFGNARKMNSRYERLMEELTEGYNSLVIPLADEDDHMDIKLHIRLSTILDLDLREQQLAVVFYWELRWADPRLSWNESQFSLEKIAFPIHNIWKPNLYLYETVAESKLPTSDFLVLYSNGSMLYDGLLKVVSKCTFDVYYYPFDKHKCSFHFISWTNSKDEVHLIATSEKQQKKNDDEWSVTSLNCSANNDEIFPIITCHLHLKHAPQWTVMTLLMPSILMMVADLFTQLMPFTKINDRLSCQVSLLLGFSVFILILSDSIPARAQCTPLLAQHFISCLSFLVLSFIHSLIVVNYSSWSTHPPFVVVHLLKRVLRCESQGADGASGSDDHEKKSETESLTFKNCKHCLPSVHTVDTALFWMYMLFLFAYATVIIVKWTGSIPCQVNNAK</sequence>
<comment type="similarity">
    <text evidence="5">Belongs to the ligand-gated ion channel (TC 1.A.9) family.</text>
</comment>
<dbReference type="PROSITE" id="PS00236">
    <property type="entry name" value="NEUROTR_ION_CHANNEL"/>
    <property type="match status" value="1"/>
</dbReference>
<evidence type="ECO:0000256" key="5">
    <source>
        <dbReference type="RuleBase" id="RU000687"/>
    </source>
</evidence>